<gene>
    <name evidence="2" type="ORF">K458DRAFT_85719</name>
</gene>
<dbReference type="Proteomes" id="UP000799291">
    <property type="component" value="Unassembled WGS sequence"/>
</dbReference>
<reference evidence="2" key="1">
    <citation type="journal article" date="2020" name="Stud. Mycol.">
        <title>101 Dothideomycetes genomes: a test case for predicting lifestyles and emergence of pathogens.</title>
        <authorList>
            <person name="Haridas S."/>
            <person name="Albert R."/>
            <person name="Binder M."/>
            <person name="Bloem J."/>
            <person name="Labutti K."/>
            <person name="Salamov A."/>
            <person name="Andreopoulos B."/>
            <person name="Baker S."/>
            <person name="Barry K."/>
            <person name="Bills G."/>
            <person name="Bluhm B."/>
            <person name="Cannon C."/>
            <person name="Castanera R."/>
            <person name="Culley D."/>
            <person name="Daum C."/>
            <person name="Ezra D."/>
            <person name="Gonzalez J."/>
            <person name="Henrissat B."/>
            <person name="Kuo A."/>
            <person name="Liang C."/>
            <person name="Lipzen A."/>
            <person name="Lutzoni F."/>
            <person name="Magnuson J."/>
            <person name="Mondo S."/>
            <person name="Nolan M."/>
            <person name="Ohm R."/>
            <person name="Pangilinan J."/>
            <person name="Park H.-J."/>
            <person name="Ramirez L."/>
            <person name="Alfaro M."/>
            <person name="Sun H."/>
            <person name="Tritt A."/>
            <person name="Yoshinaga Y."/>
            <person name="Zwiers L.-H."/>
            <person name="Turgeon B."/>
            <person name="Goodwin S."/>
            <person name="Spatafora J."/>
            <person name="Crous P."/>
            <person name="Grigoriev I."/>
        </authorList>
    </citation>
    <scope>NUCLEOTIDE SEQUENCE</scope>
    <source>
        <strain evidence="2">CBS 122367</strain>
    </source>
</reference>
<keyword evidence="1" id="KW-0732">Signal</keyword>
<name>A0A6G1IS32_9PLEO</name>
<dbReference type="AlphaFoldDB" id="A0A6G1IS32"/>
<accession>A0A6G1IS32</accession>
<evidence type="ECO:0000313" key="2">
    <source>
        <dbReference type="EMBL" id="KAF2681056.1"/>
    </source>
</evidence>
<sequence>MDILFVNVFLCVMWEALVGEGESDACHTLKTRCHKIPCRLFASFQHRHQSESTIPFNPIPTRITRARTYLPCSPAFRSPFPGPRAFQGRTPAPSPTTPALIHALVHRPALNQFPRPFLLEVGYIVYQHLKFVLLE</sequence>
<organism evidence="2 3">
    <name type="scientific">Lentithecium fluviatile CBS 122367</name>
    <dbReference type="NCBI Taxonomy" id="1168545"/>
    <lineage>
        <taxon>Eukaryota</taxon>
        <taxon>Fungi</taxon>
        <taxon>Dikarya</taxon>
        <taxon>Ascomycota</taxon>
        <taxon>Pezizomycotina</taxon>
        <taxon>Dothideomycetes</taxon>
        <taxon>Pleosporomycetidae</taxon>
        <taxon>Pleosporales</taxon>
        <taxon>Massarineae</taxon>
        <taxon>Lentitheciaceae</taxon>
        <taxon>Lentithecium</taxon>
    </lineage>
</organism>
<dbReference type="EMBL" id="MU005593">
    <property type="protein sequence ID" value="KAF2681056.1"/>
    <property type="molecule type" value="Genomic_DNA"/>
</dbReference>
<evidence type="ECO:0000256" key="1">
    <source>
        <dbReference type="SAM" id="SignalP"/>
    </source>
</evidence>
<evidence type="ECO:0008006" key="4">
    <source>
        <dbReference type="Google" id="ProtNLM"/>
    </source>
</evidence>
<evidence type="ECO:0000313" key="3">
    <source>
        <dbReference type="Proteomes" id="UP000799291"/>
    </source>
</evidence>
<keyword evidence="3" id="KW-1185">Reference proteome</keyword>
<feature type="chain" id="PRO_5026067762" description="Secreted protein" evidence="1">
    <location>
        <begin position="20"/>
        <end position="135"/>
    </location>
</feature>
<feature type="signal peptide" evidence="1">
    <location>
        <begin position="1"/>
        <end position="19"/>
    </location>
</feature>
<proteinExistence type="predicted"/>
<protein>
    <recommendedName>
        <fullName evidence="4">Secreted protein</fullName>
    </recommendedName>
</protein>